<proteinExistence type="predicted"/>
<evidence type="ECO:0000256" key="1">
    <source>
        <dbReference type="SAM" id="Phobius"/>
    </source>
</evidence>
<reference evidence="2" key="2">
    <citation type="submission" date="2020-09" db="EMBL/GenBank/DDBJ databases">
        <authorList>
            <person name="Sun Q."/>
            <person name="Ohkuma M."/>
        </authorList>
    </citation>
    <scope>NUCLEOTIDE SEQUENCE</scope>
    <source>
        <strain evidence="2">JCM 12862</strain>
    </source>
</reference>
<keyword evidence="1" id="KW-0472">Membrane</keyword>
<accession>A0A8J3BNC0</accession>
<dbReference type="InterPro" id="IPR045749">
    <property type="entry name" value="DUF6090"/>
</dbReference>
<feature type="transmembrane region" description="Helical" evidence="1">
    <location>
        <begin position="21"/>
        <end position="42"/>
    </location>
</feature>
<dbReference type="Proteomes" id="UP000612329">
    <property type="component" value="Unassembled WGS sequence"/>
</dbReference>
<dbReference type="EMBL" id="BMNR01000004">
    <property type="protein sequence ID" value="GGK26940.1"/>
    <property type="molecule type" value="Genomic_DNA"/>
</dbReference>
<keyword evidence="3" id="KW-1185">Reference proteome</keyword>
<sequence length="350" mass="40495">MIKLFHSIRKTLLNEGKTTNYIKYAIGEIVLVVIGILIALTVNNWNERKKTDSQFKTSIENLYNSIMFDVENFQILQNEVRDKIELIPQLLSTPKDSINASTIQIAFFVSANEKPYYSETPFFLNNLKANPNNVKQTEIVKEITNYMNSLQINSLGEKENAFQMMIDEGIPFSKPNIGFTTKFDIIDSLYYTNFHFERFNYLLNQPKFKAEMLTLEVNRTYQYYELNTKISSGKSILALIKNYYPDVKILYKDVGIIGTSINGFDDVGAKSTPMIETDFENSIWELELHLKKGVVKFRCRDSWTINWGGDTFPEGKGYQDGPDIKIPEEGQYHITLNLTKKTYKFVKLDD</sequence>
<keyword evidence="1" id="KW-1133">Transmembrane helix</keyword>
<comment type="caution">
    <text evidence="2">The sequence shown here is derived from an EMBL/GenBank/DDBJ whole genome shotgun (WGS) entry which is preliminary data.</text>
</comment>
<evidence type="ECO:0000313" key="3">
    <source>
        <dbReference type="Proteomes" id="UP000612329"/>
    </source>
</evidence>
<protein>
    <submittedName>
        <fullName evidence="2">Uncharacterized protein</fullName>
    </submittedName>
</protein>
<dbReference type="RefSeq" id="WP_188652905.1">
    <property type="nucleotide sequence ID" value="NZ_BMNR01000004.1"/>
</dbReference>
<dbReference type="AlphaFoldDB" id="A0A8J3BNC0"/>
<gene>
    <name evidence="2" type="ORF">GCM10007962_21520</name>
</gene>
<name>A0A8J3BNC0_9FLAO</name>
<reference evidence="2" key="1">
    <citation type="journal article" date="2014" name="Int. J. Syst. Evol. Microbiol.">
        <title>Complete genome sequence of Corynebacterium casei LMG S-19264T (=DSM 44701T), isolated from a smear-ripened cheese.</title>
        <authorList>
            <consortium name="US DOE Joint Genome Institute (JGI-PGF)"/>
            <person name="Walter F."/>
            <person name="Albersmeier A."/>
            <person name="Kalinowski J."/>
            <person name="Ruckert C."/>
        </authorList>
    </citation>
    <scope>NUCLEOTIDE SEQUENCE</scope>
    <source>
        <strain evidence="2">JCM 12862</strain>
    </source>
</reference>
<dbReference type="Gene3D" id="2.60.40.3620">
    <property type="match status" value="1"/>
</dbReference>
<keyword evidence="1" id="KW-0812">Transmembrane</keyword>
<dbReference type="Pfam" id="PF19578">
    <property type="entry name" value="DUF6090"/>
    <property type="match status" value="1"/>
</dbReference>
<evidence type="ECO:0000313" key="2">
    <source>
        <dbReference type="EMBL" id="GGK26940.1"/>
    </source>
</evidence>
<organism evidence="2 3">
    <name type="scientific">Yeosuana aromativorans</name>
    <dbReference type="NCBI Taxonomy" id="288019"/>
    <lineage>
        <taxon>Bacteria</taxon>
        <taxon>Pseudomonadati</taxon>
        <taxon>Bacteroidota</taxon>
        <taxon>Flavobacteriia</taxon>
        <taxon>Flavobacteriales</taxon>
        <taxon>Flavobacteriaceae</taxon>
        <taxon>Yeosuana</taxon>
    </lineage>
</organism>